<dbReference type="AlphaFoldDB" id="A0A7Y6NHN6"/>
<feature type="transmembrane region" description="Helical" evidence="1">
    <location>
        <begin position="20"/>
        <end position="45"/>
    </location>
</feature>
<sequence>MMKSSYAGLLKSVRRFGCIFMVSVTIGAGLMTGLLCVAASLSMLLKLSSH</sequence>
<evidence type="ECO:0000313" key="3">
    <source>
        <dbReference type="Proteomes" id="UP000566985"/>
    </source>
</evidence>
<reference evidence="2 3" key="1">
    <citation type="submission" date="2020-05" db="EMBL/GenBank/DDBJ databases">
        <title>Whole Genome Sequences of Enterobacteriales Associated with the International Space Station.</title>
        <authorList>
            <person name="Bharadwaj A."/>
            <person name="Daudu R."/>
            <person name="Singh N."/>
            <person name="Wood J."/>
            <person name="Debieu M."/>
            <person name="Mason C."/>
            <person name="Wang C."/>
            <person name="Venkateswaran K."/>
        </authorList>
    </citation>
    <scope>NUCLEOTIDE SEQUENCE [LARGE SCALE GENOMIC DNA]</scope>
    <source>
        <strain evidence="2 3">IF5SW-B1</strain>
    </source>
</reference>
<keyword evidence="1" id="KW-0812">Transmembrane</keyword>
<evidence type="ECO:0000256" key="1">
    <source>
        <dbReference type="SAM" id="Phobius"/>
    </source>
</evidence>
<keyword evidence="1" id="KW-0472">Membrane</keyword>
<keyword evidence="1" id="KW-1133">Transmembrane helix</keyword>
<organism evidence="2 3">
    <name type="scientific">Pantoea brenneri</name>
    <dbReference type="NCBI Taxonomy" id="472694"/>
    <lineage>
        <taxon>Bacteria</taxon>
        <taxon>Pseudomonadati</taxon>
        <taxon>Pseudomonadota</taxon>
        <taxon>Gammaproteobacteria</taxon>
        <taxon>Enterobacterales</taxon>
        <taxon>Erwiniaceae</taxon>
        <taxon>Pantoea</taxon>
    </lineage>
</organism>
<accession>A0A7Y6NHN6</accession>
<evidence type="ECO:0000313" key="2">
    <source>
        <dbReference type="EMBL" id="NUY98674.1"/>
    </source>
</evidence>
<dbReference type="RefSeq" id="WP_164092226.1">
    <property type="nucleotide sequence ID" value="NZ_JABWPE010000030.1"/>
</dbReference>
<gene>
    <name evidence="2" type="ORF">HU668_19675</name>
</gene>
<dbReference type="GeneID" id="57347418"/>
<name>A0A7Y6NHN6_9GAMM</name>
<dbReference type="EMBL" id="JABWPM010000030">
    <property type="protein sequence ID" value="NUY98674.1"/>
    <property type="molecule type" value="Genomic_DNA"/>
</dbReference>
<comment type="caution">
    <text evidence="2">The sequence shown here is derived from an EMBL/GenBank/DDBJ whole genome shotgun (WGS) entry which is preliminary data.</text>
</comment>
<proteinExistence type="predicted"/>
<dbReference type="Proteomes" id="UP000566985">
    <property type="component" value="Unassembled WGS sequence"/>
</dbReference>
<protein>
    <submittedName>
        <fullName evidence="2">Uncharacterized protein</fullName>
    </submittedName>
</protein>